<dbReference type="OrthoDB" id="2376882at2"/>
<evidence type="ECO:0000313" key="1">
    <source>
        <dbReference type="EMBL" id="OMP67865.1"/>
    </source>
</evidence>
<organism evidence="1 2">
    <name type="scientific">Domibacillus epiphyticus</name>
    <dbReference type="NCBI Taxonomy" id="1714355"/>
    <lineage>
        <taxon>Bacteria</taxon>
        <taxon>Bacillati</taxon>
        <taxon>Bacillota</taxon>
        <taxon>Bacilli</taxon>
        <taxon>Bacillales</taxon>
        <taxon>Bacillaceae</taxon>
        <taxon>Domibacillus</taxon>
    </lineage>
</organism>
<protein>
    <recommendedName>
        <fullName evidence="3">YolD-like family protein</fullName>
    </recommendedName>
</protein>
<dbReference type="STRING" id="1714355.BTO28_05100"/>
<comment type="caution">
    <text evidence="1">The sequence shown here is derived from an EMBL/GenBank/DDBJ whole genome shotgun (WGS) entry which is preliminary data.</text>
</comment>
<keyword evidence="2" id="KW-1185">Reference proteome</keyword>
<accession>A0A1V2AA41</accession>
<gene>
    <name evidence="1" type="ORF">BTO28_05100</name>
</gene>
<proteinExistence type="predicted"/>
<sequence>MLYDDRKMLKWQGLILPEHAEQLREENIKKKQVMLDEQEKDRFDRIVNISIHFEKEIVFNMDTFGEPYFEVKGVVQSFTRTGRKKGFLSLKGSSSVFWVDEIVSITLVER</sequence>
<dbReference type="Proteomes" id="UP000188613">
    <property type="component" value="Unassembled WGS sequence"/>
</dbReference>
<name>A0A1V2AA41_9BACI</name>
<evidence type="ECO:0000313" key="2">
    <source>
        <dbReference type="Proteomes" id="UP000188613"/>
    </source>
</evidence>
<dbReference type="RefSeq" id="WP_076764468.1">
    <property type="nucleotide sequence ID" value="NZ_MSFI01000008.1"/>
</dbReference>
<dbReference type="AlphaFoldDB" id="A0A1V2AA41"/>
<reference evidence="1 2" key="1">
    <citation type="submission" date="2016-12" db="EMBL/GenBank/DDBJ databases">
        <title>Domibacillus sp. SAB 38T whole genome sequencing.</title>
        <authorList>
            <person name="Verma A."/>
            <person name="Ojha A.K."/>
            <person name="Krishnamurthi S."/>
        </authorList>
    </citation>
    <scope>NUCLEOTIDE SEQUENCE [LARGE SCALE GENOMIC DNA]</scope>
    <source>
        <strain evidence="1 2">SAB 38</strain>
    </source>
</reference>
<evidence type="ECO:0008006" key="3">
    <source>
        <dbReference type="Google" id="ProtNLM"/>
    </source>
</evidence>
<dbReference type="EMBL" id="MSFI01000008">
    <property type="protein sequence ID" value="OMP67865.1"/>
    <property type="molecule type" value="Genomic_DNA"/>
</dbReference>